<sequence>MAPIPPTPNFRGLPASLPPRPPPSVIDSVASSPYPGPLNPFLPLQYPASVASSPSHIPLPLHEPRPPVRVTRGRSVPRRPPSESGESTAPQETESEGEDDEDDVWLDEPSDAEMNGDFHPNFISDDRKRRQKFEQKWRNLVRQFRDLDNMTDSTMFLIANNPDQRHTHLVLSRSVMKTEEYMLHAQSAQQSFSAVAEARRRQRALEMAQKHSSSAMTDEQRSNAAFEQLSNLDVNSINGEDNLKQALDFAINSLKQLHGIYEEREQRRREEAERQRQEQVSIQNFLQYLGLSGAIQSTSQ</sequence>
<protein>
    <submittedName>
        <fullName evidence="2">Uncharacterized protein</fullName>
    </submittedName>
</protein>
<dbReference type="InParanoid" id="A0A165CFR4"/>
<feature type="region of interest" description="Disordered" evidence="1">
    <location>
        <begin position="1"/>
        <end position="123"/>
    </location>
</feature>
<name>A0A165CFR4_9BASI</name>
<accession>A0A165CFR4</accession>
<dbReference type="Proteomes" id="UP000076842">
    <property type="component" value="Unassembled WGS sequence"/>
</dbReference>
<dbReference type="STRING" id="1353952.A0A165CFR4"/>
<organism evidence="2 3">
    <name type="scientific">Calocera cornea HHB12733</name>
    <dbReference type="NCBI Taxonomy" id="1353952"/>
    <lineage>
        <taxon>Eukaryota</taxon>
        <taxon>Fungi</taxon>
        <taxon>Dikarya</taxon>
        <taxon>Basidiomycota</taxon>
        <taxon>Agaricomycotina</taxon>
        <taxon>Dacrymycetes</taxon>
        <taxon>Dacrymycetales</taxon>
        <taxon>Dacrymycetaceae</taxon>
        <taxon>Calocera</taxon>
    </lineage>
</organism>
<keyword evidence="3" id="KW-1185">Reference proteome</keyword>
<dbReference type="AlphaFoldDB" id="A0A165CFR4"/>
<proteinExistence type="predicted"/>
<evidence type="ECO:0000256" key="1">
    <source>
        <dbReference type="SAM" id="MobiDB-lite"/>
    </source>
</evidence>
<evidence type="ECO:0000313" key="3">
    <source>
        <dbReference type="Proteomes" id="UP000076842"/>
    </source>
</evidence>
<gene>
    <name evidence="2" type="ORF">CALCODRAFT_488483</name>
</gene>
<dbReference type="OrthoDB" id="3243310at2759"/>
<evidence type="ECO:0000313" key="2">
    <source>
        <dbReference type="EMBL" id="KZT50718.1"/>
    </source>
</evidence>
<reference evidence="2 3" key="1">
    <citation type="journal article" date="2016" name="Mol. Biol. Evol.">
        <title>Comparative Genomics of Early-Diverging Mushroom-Forming Fungi Provides Insights into the Origins of Lignocellulose Decay Capabilities.</title>
        <authorList>
            <person name="Nagy L.G."/>
            <person name="Riley R."/>
            <person name="Tritt A."/>
            <person name="Adam C."/>
            <person name="Daum C."/>
            <person name="Floudas D."/>
            <person name="Sun H."/>
            <person name="Yadav J.S."/>
            <person name="Pangilinan J."/>
            <person name="Larsson K.H."/>
            <person name="Matsuura K."/>
            <person name="Barry K."/>
            <person name="Labutti K."/>
            <person name="Kuo R."/>
            <person name="Ohm R.A."/>
            <person name="Bhattacharya S.S."/>
            <person name="Shirouzu T."/>
            <person name="Yoshinaga Y."/>
            <person name="Martin F.M."/>
            <person name="Grigoriev I.V."/>
            <person name="Hibbett D.S."/>
        </authorList>
    </citation>
    <scope>NUCLEOTIDE SEQUENCE [LARGE SCALE GENOMIC DNA]</scope>
    <source>
        <strain evidence="2 3">HHB12733</strain>
    </source>
</reference>
<feature type="compositionally biased region" description="Acidic residues" evidence="1">
    <location>
        <begin position="93"/>
        <end position="111"/>
    </location>
</feature>
<dbReference type="EMBL" id="KV424149">
    <property type="protein sequence ID" value="KZT50718.1"/>
    <property type="molecule type" value="Genomic_DNA"/>
</dbReference>